<organism evidence="9 10">
    <name type="scientific">Oldenlandia corymbosa var. corymbosa</name>
    <dbReference type="NCBI Taxonomy" id="529605"/>
    <lineage>
        <taxon>Eukaryota</taxon>
        <taxon>Viridiplantae</taxon>
        <taxon>Streptophyta</taxon>
        <taxon>Embryophyta</taxon>
        <taxon>Tracheophyta</taxon>
        <taxon>Spermatophyta</taxon>
        <taxon>Magnoliopsida</taxon>
        <taxon>eudicotyledons</taxon>
        <taxon>Gunneridae</taxon>
        <taxon>Pentapetalae</taxon>
        <taxon>asterids</taxon>
        <taxon>lamiids</taxon>
        <taxon>Gentianales</taxon>
        <taxon>Rubiaceae</taxon>
        <taxon>Rubioideae</taxon>
        <taxon>Spermacoceae</taxon>
        <taxon>Hedyotis-Oldenlandia complex</taxon>
        <taxon>Oldenlandia</taxon>
    </lineage>
</organism>
<dbReference type="EMBL" id="OX459125">
    <property type="protein sequence ID" value="CAI9116604.1"/>
    <property type="molecule type" value="Genomic_DNA"/>
</dbReference>
<dbReference type="PANTHER" id="PTHR14865:SF2">
    <property type="entry name" value="CST COMPLEX SUBUNIT CTC1"/>
    <property type="match status" value="1"/>
</dbReference>
<name>A0AAV1EA74_OLDCO</name>
<dbReference type="GO" id="GO:0042162">
    <property type="term" value="F:telomeric DNA binding"/>
    <property type="evidence" value="ECO:0007669"/>
    <property type="project" value="TreeGrafter"/>
</dbReference>
<dbReference type="GO" id="GO:0045740">
    <property type="term" value="P:positive regulation of DNA replication"/>
    <property type="evidence" value="ECO:0007669"/>
    <property type="project" value="TreeGrafter"/>
</dbReference>
<evidence type="ECO:0000256" key="4">
    <source>
        <dbReference type="ARBA" id="ARBA00016175"/>
    </source>
</evidence>
<evidence type="ECO:0000256" key="3">
    <source>
        <dbReference type="ARBA" id="ARBA00006332"/>
    </source>
</evidence>
<evidence type="ECO:0000313" key="9">
    <source>
        <dbReference type="EMBL" id="CAI9116604.1"/>
    </source>
</evidence>
<reference evidence="9" key="1">
    <citation type="submission" date="2023-03" db="EMBL/GenBank/DDBJ databases">
        <authorList>
            <person name="Julca I."/>
        </authorList>
    </citation>
    <scope>NUCLEOTIDE SEQUENCE</scope>
</reference>
<comment type="similarity">
    <text evidence="3">Belongs to the CTC1 family.</text>
</comment>
<proteinExistence type="inferred from homology"/>
<evidence type="ECO:0000256" key="1">
    <source>
        <dbReference type="ARBA" id="ARBA00004123"/>
    </source>
</evidence>
<dbReference type="PANTHER" id="PTHR14865">
    <property type="entry name" value="CST COMPLEX SUBUNIT CTC1"/>
    <property type="match status" value="1"/>
</dbReference>
<dbReference type="GO" id="GO:0010833">
    <property type="term" value="P:telomere maintenance via telomere lengthening"/>
    <property type="evidence" value="ECO:0007669"/>
    <property type="project" value="TreeGrafter"/>
</dbReference>
<evidence type="ECO:0000256" key="2">
    <source>
        <dbReference type="ARBA" id="ARBA00004574"/>
    </source>
</evidence>
<dbReference type="InterPro" id="IPR042617">
    <property type="entry name" value="CTC1-like"/>
</dbReference>
<comment type="subcellular location">
    <subcellularLocation>
        <location evidence="2">Chromosome</location>
        <location evidence="2">Telomere</location>
    </subcellularLocation>
    <subcellularLocation>
        <location evidence="1">Nucleus</location>
    </subcellularLocation>
</comment>
<keyword evidence="10" id="KW-1185">Reference proteome</keyword>
<dbReference type="GO" id="GO:1990879">
    <property type="term" value="C:CST complex"/>
    <property type="evidence" value="ECO:0007669"/>
    <property type="project" value="TreeGrafter"/>
</dbReference>
<dbReference type="Proteomes" id="UP001161247">
    <property type="component" value="Chromosome 8"/>
</dbReference>
<dbReference type="GO" id="GO:0003697">
    <property type="term" value="F:single-stranded DNA binding"/>
    <property type="evidence" value="ECO:0007669"/>
    <property type="project" value="TreeGrafter"/>
</dbReference>
<dbReference type="Pfam" id="PF15491">
    <property type="entry name" value="CTC1_2"/>
    <property type="match status" value="1"/>
</dbReference>
<evidence type="ECO:0000313" key="10">
    <source>
        <dbReference type="Proteomes" id="UP001161247"/>
    </source>
</evidence>
<dbReference type="InterPro" id="IPR028262">
    <property type="entry name" value="CTC1_plant"/>
</dbReference>
<evidence type="ECO:0000256" key="8">
    <source>
        <dbReference type="ARBA" id="ARBA00023242"/>
    </source>
</evidence>
<sequence>MEEASARILRLSDLLTGGLHVTGVSSISPKNPASDFDWKLYEQPPNPVVSSSSSRKNTNLKILEPLKNPTVLIGTVSLPAHPRNNYPSSHIACSCFQFSDGSATVCCDILNFHPRIVGRNVRVCAWNFIPSNSGGRVSGFLEIISWEILGVSLNSDSFPLALDSCGDGIADSKAKYALFGVLESISPLTVVPCSVGESSSVSSTRKLCGFLVKILVCECALCQSRKNVVVMEYLAEGNHKYHCFMKPLIVYFCGSASSWHPAIVRLIGSMVTLCGLWRKLVYIVKDTSELMYVTNEKSLLRVPKVIKKGLSSQKPKLRGSGEVGSYVGTITGVYMEGMVVELDQELQLLLTDPQLMVPHSLRVGAILSVRNVHFVNPKFGWTKTVVLGACVITCISVESFSPFETGAYKRSLSQDLLWRFIYSLAFSARLWVLLTVACFQKKFAGILSKEEILGSEHKVGLVQTYATSCLPASAYQKRYGLFMEYSKHSLSNRVEDEDYSLMKLAVPVSYFRSYVAIRWTEGIRGQEDDFNVMSKLAQRNYLSCGGGSYTMLTRRIFQSEETAVSLLGYIKVSPASGRLQLVDASCSIDVVIPDIPLNWDFNKVYEVKEFKVIIQGISAELNDLDLFPCEPFSCRNIFEDGSPKRDIDISVFLYHRFRDANSIIYPSRINYSKASFQQLQGGHYHLFWLKHKFPLLHKSVGHQAFSNRSRAFAEAVILPWDLILPKKDEIASLKGLQLEEHGVWECEKHIPKRCKSEKLSSHRKRGSCDYGNLKCGCLNDSYWNRCFTEKNPGDQSFKFPCVVSSRDFKCPCPGFVYCTDRKAVTSSSLKPDGRSLLLEFDSESLDMHQGLRIGAYYIIKDRRNHFPFTAKNDKNNIPAAMLVNCQTYLRSISLSSDVILENSNSSSVFSSATSHEPEPVPDAFPQNEILANKQYSIWPESCCSDIILSLPSDAIHHLKVDTNVFESGVQKSSLIFETYTEKYDAKGSIVTGPLPSGAYPSEPLLPEGDLLSLHGLVVAIHDFNGSPHISHPRHEISFDAHELKFSPGASCIHVLVDDQMAMIFGSLSNSTYSTGLGPGVNATFHRILALSGVNQYMLLSASFIVLDSANVADCQVADEGDSIPVSLVSQCATSPSVVPATLISEITKAMDFKPMQHHVRVISIYVLVLQKMEKAGYCNKKIQFCSSKAEIPLVGFIVDDGSSVCCCWADNARAANFLGLPIESVSSEDDGRTSSGAGLVRQKANDFSVGHLDTMLRQHHRVIVQNQGSMWDSSCMELTVSVGSKEPVNGSHENFLRRLIINACSGNLWTVDGSLMDTTALNRLEKRLSKLEMKLLPLQNIWATGVQRCDPLAESRTIAALPIFC</sequence>
<evidence type="ECO:0000256" key="6">
    <source>
        <dbReference type="ARBA" id="ARBA00022895"/>
    </source>
</evidence>
<evidence type="ECO:0000256" key="5">
    <source>
        <dbReference type="ARBA" id="ARBA00022454"/>
    </source>
</evidence>
<gene>
    <name evidence="9" type="ORF">OLC1_LOCUS22858</name>
</gene>
<keyword evidence="8" id="KW-0539">Nucleus</keyword>
<keyword evidence="7" id="KW-0238">DNA-binding</keyword>
<accession>A0AAV1EA74</accession>
<keyword evidence="6" id="KW-0779">Telomere</keyword>
<keyword evidence="5" id="KW-0158">Chromosome</keyword>
<protein>
    <recommendedName>
        <fullName evidence="4">CST complex subunit CTC1</fullName>
    </recommendedName>
</protein>
<evidence type="ECO:0000256" key="7">
    <source>
        <dbReference type="ARBA" id="ARBA00023125"/>
    </source>
</evidence>